<evidence type="ECO:0000256" key="3">
    <source>
        <dbReference type="ARBA" id="ARBA00023295"/>
    </source>
</evidence>
<reference evidence="5 6" key="1">
    <citation type="submission" date="2018-03" db="EMBL/GenBank/DDBJ databases">
        <title>Genomic Encyclopedia of Archaeal and Bacterial Type Strains, Phase II (KMG-II): from individual species to whole genera.</title>
        <authorList>
            <person name="Goeker M."/>
        </authorList>
    </citation>
    <scope>NUCLEOTIDE SEQUENCE [LARGE SCALE GENOMIC DNA]</scope>
    <source>
        <strain evidence="5 6">DSM 100212</strain>
    </source>
</reference>
<evidence type="ECO:0000256" key="4">
    <source>
        <dbReference type="RuleBase" id="RU361169"/>
    </source>
</evidence>
<evidence type="ECO:0000313" key="5">
    <source>
        <dbReference type="EMBL" id="PRY84690.1"/>
    </source>
</evidence>
<dbReference type="InterPro" id="IPR012334">
    <property type="entry name" value="Pectin_lyas_fold"/>
</dbReference>
<dbReference type="InterPro" id="IPR000743">
    <property type="entry name" value="Glyco_hydro_28"/>
</dbReference>
<sequence length="519" mass="55468">MRSKVKTDMLSLTALSVRTIAFCYAPDGARYALPAEVQWTLSGAGMVRQGQTRTALTVVDDLRPDTDYTLMVQGKVLSFQTPACAGLVNIADHGAVADGPDTAEHAAENARAIIRAIGAAPKGGTVLIPEGTWISAPVALRSDLTLWLKGTLKAPADRTGWPILPARNHAGKMLGSWEGLPADCFAAPLYAVGTNCLTIAGPGALEGGGDRGDWWTWPKETRQGAHRPRGLHLVNCQQTQLIGFAVRNAPSWTVHPQGCQDLTIAGLHISAPDDSPNTDGCNPEMCQNVRLTGVRFSVGDDCIAIKAGKRGDAGEEDHLTATRDITISHCLMEAGHGGVVLGSEMSGDITDITVAACEMRGTDRGLRLKTRRGRGGRIDRITFRDVAMTDVETAFSANAFYYCDHDGHDDWVQTRDPAPVTHLTPQIGRIEVSDVSITGISHALGAFIGLPEQPIGPIHLTRITVQDLNPDAIPTAPVMADHIRPLRHAGIAHEYAQIIADTDIPIEEGGLTLLSERTD</sequence>
<dbReference type="SUPFAM" id="SSF51126">
    <property type="entry name" value="Pectin lyase-like"/>
    <property type="match status" value="1"/>
</dbReference>
<evidence type="ECO:0000313" key="6">
    <source>
        <dbReference type="Proteomes" id="UP000238392"/>
    </source>
</evidence>
<evidence type="ECO:0000256" key="2">
    <source>
        <dbReference type="ARBA" id="ARBA00022801"/>
    </source>
</evidence>
<comment type="similarity">
    <text evidence="1 4">Belongs to the glycosyl hydrolase 28 family.</text>
</comment>
<dbReference type="PROSITE" id="PS00502">
    <property type="entry name" value="POLYGALACTURONASE"/>
    <property type="match status" value="1"/>
</dbReference>
<keyword evidence="2 4" id="KW-0378">Hydrolase</keyword>
<name>A0A2T0WDA4_9RHOB</name>
<dbReference type="SMART" id="SM00710">
    <property type="entry name" value="PbH1"/>
    <property type="match status" value="3"/>
</dbReference>
<dbReference type="GO" id="GO:0005975">
    <property type="term" value="P:carbohydrate metabolic process"/>
    <property type="evidence" value="ECO:0007669"/>
    <property type="project" value="InterPro"/>
</dbReference>
<protein>
    <submittedName>
        <fullName evidence="5">Polygalacturonase</fullName>
    </submittedName>
</protein>
<dbReference type="EMBL" id="PVTQ01000021">
    <property type="protein sequence ID" value="PRY84690.1"/>
    <property type="molecule type" value="Genomic_DNA"/>
</dbReference>
<accession>A0A2T0WDA4</accession>
<proteinExistence type="inferred from homology"/>
<evidence type="ECO:0000256" key="1">
    <source>
        <dbReference type="ARBA" id="ARBA00008834"/>
    </source>
</evidence>
<dbReference type="InterPro" id="IPR006626">
    <property type="entry name" value="PbH1"/>
</dbReference>
<dbReference type="PANTHER" id="PTHR31339:SF9">
    <property type="entry name" value="PLASMIN AND FIBRONECTIN-BINDING PROTEIN A"/>
    <property type="match status" value="1"/>
</dbReference>
<organism evidence="5 6">
    <name type="scientific">Donghicola tyrosinivorans</name>
    <dbReference type="NCBI Taxonomy" id="1652492"/>
    <lineage>
        <taxon>Bacteria</taxon>
        <taxon>Pseudomonadati</taxon>
        <taxon>Pseudomonadota</taxon>
        <taxon>Alphaproteobacteria</taxon>
        <taxon>Rhodobacterales</taxon>
        <taxon>Roseobacteraceae</taxon>
        <taxon>Donghicola</taxon>
    </lineage>
</organism>
<dbReference type="Gene3D" id="2.160.20.10">
    <property type="entry name" value="Single-stranded right-handed beta-helix, Pectin lyase-like"/>
    <property type="match status" value="1"/>
</dbReference>
<dbReference type="InterPro" id="IPR051801">
    <property type="entry name" value="GH28_Enzymes"/>
</dbReference>
<dbReference type="Proteomes" id="UP000238392">
    <property type="component" value="Unassembled WGS sequence"/>
</dbReference>
<dbReference type="Pfam" id="PF00295">
    <property type="entry name" value="Glyco_hydro_28"/>
    <property type="match status" value="1"/>
</dbReference>
<dbReference type="GO" id="GO:0004650">
    <property type="term" value="F:polygalacturonase activity"/>
    <property type="evidence" value="ECO:0007669"/>
    <property type="project" value="InterPro"/>
</dbReference>
<dbReference type="AlphaFoldDB" id="A0A2T0WDA4"/>
<dbReference type="PANTHER" id="PTHR31339">
    <property type="entry name" value="PECTIN LYASE-RELATED"/>
    <property type="match status" value="1"/>
</dbReference>
<gene>
    <name evidence="5" type="ORF">CLV74_12122</name>
</gene>
<keyword evidence="3 4" id="KW-0326">Glycosidase</keyword>
<dbReference type="InterPro" id="IPR011050">
    <property type="entry name" value="Pectin_lyase_fold/virulence"/>
</dbReference>
<keyword evidence="6" id="KW-1185">Reference proteome</keyword>
<comment type="caution">
    <text evidence="5">The sequence shown here is derived from an EMBL/GenBank/DDBJ whole genome shotgun (WGS) entry which is preliminary data.</text>
</comment>